<dbReference type="GO" id="GO:0030288">
    <property type="term" value="C:outer membrane-bounded periplasmic space"/>
    <property type="evidence" value="ECO:0007669"/>
    <property type="project" value="InterPro"/>
</dbReference>
<dbReference type="Pfam" id="PF08534">
    <property type="entry name" value="Redoxin"/>
    <property type="match status" value="1"/>
</dbReference>
<evidence type="ECO:0000256" key="3">
    <source>
        <dbReference type="ARBA" id="ARBA00022748"/>
    </source>
</evidence>
<reference evidence="7" key="1">
    <citation type="journal article" date="2014" name="Int. J. Syst. Evol. Microbiol.">
        <title>Complete genome sequence of Corynebacterium casei LMG S-19264T (=DSM 44701T), isolated from a smear-ripened cheese.</title>
        <authorList>
            <consortium name="US DOE Joint Genome Institute (JGI-PGF)"/>
            <person name="Walter F."/>
            <person name="Albersmeier A."/>
            <person name="Kalinowski J."/>
            <person name="Ruckert C."/>
        </authorList>
    </citation>
    <scope>NUCLEOTIDE SEQUENCE</scope>
    <source>
        <strain evidence="7">NBRC 101628</strain>
    </source>
</reference>
<evidence type="ECO:0000256" key="4">
    <source>
        <dbReference type="ARBA" id="ARBA00023157"/>
    </source>
</evidence>
<organism evidence="7 8">
    <name type="scientific">Paraferrimonas sedimenticola</name>
    <dbReference type="NCBI Taxonomy" id="375674"/>
    <lineage>
        <taxon>Bacteria</taxon>
        <taxon>Pseudomonadati</taxon>
        <taxon>Pseudomonadota</taxon>
        <taxon>Gammaproteobacteria</taxon>
        <taxon>Alteromonadales</taxon>
        <taxon>Ferrimonadaceae</taxon>
        <taxon>Paraferrimonas</taxon>
    </lineage>
</organism>
<dbReference type="Proteomes" id="UP001161422">
    <property type="component" value="Unassembled WGS sequence"/>
</dbReference>
<dbReference type="PANTHER" id="PTHR42852:SF6">
    <property type="entry name" value="THIOL:DISULFIDE INTERCHANGE PROTEIN DSBE"/>
    <property type="match status" value="1"/>
</dbReference>
<proteinExistence type="inferred from homology"/>
<keyword evidence="8" id="KW-1185">Reference proteome</keyword>
<dbReference type="GO" id="GO:0015036">
    <property type="term" value="F:disulfide oxidoreductase activity"/>
    <property type="evidence" value="ECO:0007669"/>
    <property type="project" value="InterPro"/>
</dbReference>
<evidence type="ECO:0000256" key="5">
    <source>
        <dbReference type="ARBA" id="ARBA00023284"/>
    </source>
</evidence>
<dbReference type="Gene3D" id="3.40.30.10">
    <property type="entry name" value="Glutaredoxin"/>
    <property type="match status" value="1"/>
</dbReference>
<dbReference type="AlphaFoldDB" id="A0AA37W2K1"/>
<dbReference type="InterPro" id="IPR004799">
    <property type="entry name" value="Periplasmic_diS_OxRdtase_DsbE"/>
</dbReference>
<dbReference type="RefSeq" id="WP_095507211.1">
    <property type="nucleotide sequence ID" value="NZ_BSNC01000010.1"/>
</dbReference>
<keyword evidence="3" id="KW-0201">Cytochrome c-type biogenesis</keyword>
<accession>A0AA37W2K1</accession>
<gene>
    <name evidence="7" type="primary">ccmG</name>
    <name evidence="7" type="ORF">GCM10007895_30150</name>
</gene>
<dbReference type="GO" id="GO:0017004">
    <property type="term" value="P:cytochrome complex assembly"/>
    <property type="evidence" value="ECO:0007669"/>
    <property type="project" value="UniProtKB-KW"/>
</dbReference>
<keyword evidence="5" id="KW-0676">Redox-active center</keyword>
<dbReference type="InterPro" id="IPR013766">
    <property type="entry name" value="Thioredoxin_domain"/>
</dbReference>
<evidence type="ECO:0000256" key="1">
    <source>
        <dbReference type="ARBA" id="ARBA00004383"/>
    </source>
</evidence>
<dbReference type="CDD" id="cd03010">
    <property type="entry name" value="TlpA_like_DsbE"/>
    <property type="match status" value="1"/>
</dbReference>
<name>A0AA37W2K1_9GAMM</name>
<dbReference type="PROSITE" id="PS00194">
    <property type="entry name" value="THIOREDOXIN_1"/>
    <property type="match status" value="1"/>
</dbReference>
<evidence type="ECO:0000313" key="8">
    <source>
        <dbReference type="Proteomes" id="UP001161422"/>
    </source>
</evidence>
<feature type="domain" description="Thioredoxin" evidence="6">
    <location>
        <begin position="39"/>
        <end position="181"/>
    </location>
</feature>
<dbReference type="PANTHER" id="PTHR42852">
    <property type="entry name" value="THIOL:DISULFIDE INTERCHANGE PROTEIN DSBE"/>
    <property type="match status" value="1"/>
</dbReference>
<dbReference type="EMBL" id="BSNC01000010">
    <property type="protein sequence ID" value="GLP97708.1"/>
    <property type="molecule type" value="Genomic_DNA"/>
</dbReference>
<dbReference type="InterPro" id="IPR036249">
    <property type="entry name" value="Thioredoxin-like_sf"/>
</dbReference>
<comment type="subcellular location">
    <subcellularLocation>
        <location evidence="1">Cell inner membrane</location>
        <topology evidence="1">Single-pass membrane protein</topology>
        <orientation evidence="1">Periplasmic side</orientation>
    </subcellularLocation>
</comment>
<dbReference type="NCBIfam" id="TIGR00385">
    <property type="entry name" value="dsbE"/>
    <property type="match status" value="1"/>
</dbReference>
<evidence type="ECO:0000313" key="7">
    <source>
        <dbReference type="EMBL" id="GLP97708.1"/>
    </source>
</evidence>
<comment type="similarity">
    <text evidence="2">Belongs to the thioredoxin family. DsbE subfamily.</text>
</comment>
<dbReference type="InterPro" id="IPR050553">
    <property type="entry name" value="Thioredoxin_ResA/DsbE_sf"/>
</dbReference>
<dbReference type="GO" id="GO:0005886">
    <property type="term" value="C:plasma membrane"/>
    <property type="evidence" value="ECO:0007669"/>
    <property type="project" value="UniProtKB-SubCell"/>
</dbReference>
<evidence type="ECO:0000256" key="2">
    <source>
        <dbReference type="ARBA" id="ARBA00007758"/>
    </source>
</evidence>
<keyword evidence="4" id="KW-1015">Disulfide bond</keyword>
<comment type="caution">
    <text evidence="7">The sequence shown here is derived from an EMBL/GenBank/DDBJ whole genome shotgun (WGS) entry which is preliminary data.</text>
</comment>
<dbReference type="InterPro" id="IPR017937">
    <property type="entry name" value="Thioredoxin_CS"/>
</dbReference>
<dbReference type="SUPFAM" id="SSF52833">
    <property type="entry name" value="Thioredoxin-like"/>
    <property type="match status" value="1"/>
</dbReference>
<dbReference type="InterPro" id="IPR013740">
    <property type="entry name" value="Redoxin"/>
</dbReference>
<protein>
    <submittedName>
        <fullName evidence="7">Thiol:disulfide interchange protein</fullName>
    </submittedName>
</protein>
<evidence type="ECO:0000259" key="6">
    <source>
        <dbReference type="PROSITE" id="PS51352"/>
    </source>
</evidence>
<reference evidence="7" key="2">
    <citation type="submission" date="2023-01" db="EMBL/GenBank/DDBJ databases">
        <title>Draft genome sequence of Paraferrimonas sedimenticola strain NBRC 101628.</title>
        <authorList>
            <person name="Sun Q."/>
            <person name="Mori K."/>
        </authorList>
    </citation>
    <scope>NUCLEOTIDE SEQUENCE</scope>
    <source>
        <strain evidence="7">NBRC 101628</strain>
    </source>
</reference>
<sequence length="189" mass="21172">MKGMKFLPLGIAIALLGMFAFALIQIDKGEYNPKALESALIGKPVPAFNLEDVHQPGRMLTNADIKGEVALVNVWATWCPSCKYEHQFLMNLARRNIVSIIGVNYRDERDLAIKELKMTGNPYTLNIYDKAGRLGLDLGVYGAPETYIIDENGIVQYRYAGPIDARIFEKELLPVIERLKAKQAKEDVS</sequence>
<dbReference type="PROSITE" id="PS51352">
    <property type="entry name" value="THIOREDOXIN_2"/>
    <property type="match status" value="1"/>
</dbReference>